<dbReference type="AlphaFoldDB" id="A0A1M7HEB4"/>
<evidence type="ECO:0000313" key="16">
    <source>
        <dbReference type="EMBL" id="SHM26871.1"/>
    </source>
</evidence>
<protein>
    <recommendedName>
        <fullName evidence="5">Maltokinase</fullName>
        <ecNumber evidence="4">2.7.1.175</ecNumber>
    </recommendedName>
    <alternativeName>
        <fullName evidence="13">Maltose-1-phosphate synthase</fullName>
    </alternativeName>
</protein>
<dbReference type="UniPathway" id="UPA00164"/>
<dbReference type="Proteomes" id="UP000184440">
    <property type="component" value="Unassembled WGS sequence"/>
</dbReference>
<keyword evidence="9 16" id="KW-0418">Kinase</keyword>
<comment type="pathway">
    <text evidence="1">Glycan biosynthesis; glycogen biosynthesis.</text>
</comment>
<evidence type="ECO:0000259" key="15">
    <source>
        <dbReference type="Pfam" id="PF18085"/>
    </source>
</evidence>
<dbReference type="InterPro" id="IPR011009">
    <property type="entry name" value="Kinase-like_dom_sf"/>
</dbReference>
<evidence type="ECO:0000256" key="5">
    <source>
        <dbReference type="ARBA" id="ARBA00013882"/>
    </source>
</evidence>
<sequence length="465" mass="51131">MTTMVTHAEALTGLLASWLPRQRWFGDKQSAIDDVQVVKADVWYDDLAAGGPRLEHVVVGVASGGRVERYQLLVGLRRELPERLDYARIGEVEHALWAYDAAHDFELTGQVRDLIAANADVDGVRFRHEPGAVIRTGLPSRPISAEQSNTSIVFGDEYILKLFRKLDRGVSPDLELHRALRSVGSEHIADLYGAIEGDLQDAPVTYGLLQRFFANCADGWAMATTSVRDLINEPDTPLDELGSDFSTEACRLGQAVAAVHADLVTALGTEVVPVDRLDSVVAGMNARLDAVLRRVGGLAPFEPGIRRVFAQVASHGEPVIVQRIHGDLHLGQVLRTLTHWVLIDFEGEPARPLPERVAKMSPLRDVAGMLRSFDYAAHHLLVGNVEADEISPAADERVVEWADRNRAAFIEGYSKDGVTLADPEANPVLLRALELDKAVYEVAYEYDNRPGWVDIPLRSIARLAT</sequence>
<keyword evidence="11" id="KW-0320">Glycogen biosynthesis</keyword>
<organism evidence="16 17">
    <name type="scientific">Cryptosporangium aurantiacum</name>
    <dbReference type="NCBI Taxonomy" id="134849"/>
    <lineage>
        <taxon>Bacteria</taxon>
        <taxon>Bacillati</taxon>
        <taxon>Actinomycetota</taxon>
        <taxon>Actinomycetes</taxon>
        <taxon>Cryptosporangiales</taxon>
        <taxon>Cryptosporangiaceae</taxon>
        <taxon>Cryptosporangium</taxon>
    </lineage>
</organism>
<evidence type="ECO:0000256" key="6">
    <source>
        <dbReference type="ARBA" id="ARBA00022600"/>
    </source>
</evidence>
<comment type="catalytic activity">
    <reaction evidence="14">
        <text>D-maltose + ATP = alpha-maltose 1-phosphate + ADP + H(+)</text>
        <dbReference type="Rhea" id="RHEA:31915"/>
        <dbReference type="ChEBI" id="CHEBI:15378"/>
        <dbReference type="ChEBI" id="CHEBI:17306"/>
        <dbReference type="ChEBI" id="CHEBI:30616"/>
        <dbReference type="ChEBI" id="CHEBI:63576"/>
        <dbReference type="ChEBI" id="CHEBI:456216"/>
        <dbReference type="EC" id="2.7.1.175"/>
    </reaction>
</comment>
<dbReference type="GO" id="GO:0005978">
    <property type="term" value="P:glycogen biosynthetic process"/>
    <property type="evidence" value="ECO:0007669"/>
    <property type="project" value="UniProtKB-UniPathway"/>
</dbReference>
<keyword evidence="12" id="KW-0119">Carbohydrate metabolism</keyword>
<evidence type="ECO:0000313" key="17">
    <source>
        <dbReference type="Proteomes" id="UP000184440"/>
    </source>
</evidence>
<keyword evidence="6" id="KW-0321">Glycogen metabolism</keyword>
<keyword evidence="10" id="KW-0067">ATP-binding</keyword>
<keyword evidence="17" id="KW-1185">Reference proteome</keyword>
<comment type="subunit">
    <text evidence="3">Monomer.</text>
</comment>
<evidence type="ECO:0000256" key="4">
    <source>
        <dbReference type="ARBA" id="ARBA00011962"/>
    </source>
</evidence>
<reference evidence="16 17" key="1">
    <citation type="submission" date="2016-11" db="EMBL/GenBank/DDBJ databases">
        <authorList>
            <person name="Jaros S."/>
            <person name="Januszkiewicz K."/>
            <person name="Wedrychowicz H."/>
        </authorList>
    </citation>
    <scope>NUCLEOTIDE SEQUENCE [LARGE SCALE GENOMIC DNA]</scope>
    <source>
        <strain evidence="16 17">DSM 46144</strain>
    </source>
</reference>
<evidence type="ECO:0000256" key="11">
    <source>
        <dbReference type="ARBA" id="ARBA00023056"/>
    </source>
</evidence>
<evidence type="ECO:0000256" key="8">
    <source>
        <dbReference type="ARBA" id="ARBA00022741"/>
    </source>
</evidence>
<evidence type="ECO:0000256" key="7">
    <source>
        <dbReference type="ARBA" id="ARBA00022679"/>
    </source>
</evidence>
<evidence type="ECO:0000256" key="3">
    <source>
        <dbReference type="ARBA" id="ARBA00011245"/>
    </source>
</evidence>
<dbReference type="Pfam" id="PF18085">
    <property type="entry name" value="Mak_N_cap"/>
    <property type="match status" value="1"/>
</dbReference>
<evidence type="ECO:0000256" key="2">
    <source>
        <dbReference type="ARBA" id="ARBA00006219"/>
    </source>
</evidence>
<dbReference type="STRING" id="134849.SAMN05443668_101164"/>
<evidence type="ECO:0000256" key="10">
    <source>
        <dbReference type="ARBA" id="ARBA00022840"/>
    </source>
</evidence>
<dbReference type="GO" id="GO:0016301">
    <property type="term" value="F:kinase activity"/>
    <property type="evidence" value="ECO:0007669"/>
    <property type="project" value="UniProtKB-KW"/>
</dbReference>
<name>A0A1M7HEB4_9ACTN</name>
<evidence type="ECO:0000256" key="1">
    <source>
        <dbReference type="ARBA" id="ARBA00004964"/>
    </source>
</evidence>
<dbReference type="Gene3D" id="3.90.1200.10">
    <property type="match status" value="1"/>
</dbReference>
<gene>
    <name evidence="16" type="ORF">SAMN05443668_101164</name>
</gene>
<dbReference type="RefSeq" id="WP_073250405.1">
    <property type="nucleotide sequence ID" value="NZ_FRCS01000001.1"/>
</dbReference>
<dbReference type="OrthoDB" id="3787729at2"/>
<evidence type="ECO:0000256" key="14">
    <source>
        <dbReference type="ARBA" id="ARBA00049067"/>
    </source>
</evidence>
<evidence type="ECO:0000256" key="13">
    <source>
        <dbReference type="ARBA" id="ARBA00031251"/>
    </source>
</evidence>
<dbReference type="InterPro" id="IPR040999">
    <property type="entry name" value="Mak_N_cap"/>
</dbReference>
<evidence type="ECO:0000256" key="9">
    <source>
        <dbReference type="ARBA" id="ARBA00022777"/>
    </source>
</evidence>
<dbReference type="GO" id="GO:0005524">
    <property type="term" value="F:ATP binding"/>
    <property type="evidence" value="ECO:0007669"/>
    <property type="project" value="UniProtKB-KW"/>
</dbReference>
<keyword evidence="7" id="KW-0808">Transferase</keyword>
<feature type="domain" description="Maltokinase N-terminal cap" evidence="15">
    <location>
        <begin position="18"/>
        <end position="104"/>
    </location>
</feature>
<dbReference type="EMBL" id="FRCS01000001">
    <property type="protein sequence ID" value="SHM26871.1"/>
    <property type="molecule type" value="Genomic_DNA"/>
</dbReference>
<keyword evidence="8" id="KW-0547">Nucleotide-binding</keyword>
<accession>A0A1M7HEB4</accession>
<dbReference type="SUPFAM" id="SSF56112">
    <property type="entry name" value="Protein kinase-like (PK-like)"/>
    <property type="match status" value="1"/>
</dbReference>
<proteinExistence type="inferred from homology"/>
<dbReference type="EC" id="2.7.1.175" evidence="4"/>
<comment type="similarity">
    <text evidence="2">Belongs to the aminoglycoside phosphotransferase family.</text>
</comment>
<evidence type="ECO:0000256" key="12">
    <source>
        <dbReference type="ARBA" id="ARBA00023277"/>
    </source>
</evidence>